<dbReference type="InterPro" id="IPR050951">
    <property type="entry name" value="Retrovirus_Pol_polyprotein"/>
</dbReference>
<dbReference type="PANTHER" id="PTHR37984">
    <property type="entry name" value="PROTEIN CBG26694"/>
    <property type="match status" value="1"/>
</dbReference>
<dbReference type="InterPro" id="IPR043502">
    <property type="entry name" value="DNA/RNA_pol_sf"/>
</dbReference>
<accession>A0AAW2Q2J4</accession>
<dbReference type="PANTHER" id="PTHR37984:SF7">
    <property type="entry name" value="INTEGRASE CATALYTIC DOMAIN-CONTAINING PROTEIN"/>
    <property type="match status" value="1"/>
</dbReference>
<gene>
    <name evidence="1" type="ORF">Scaly_1157300</name>
</gene>
<proteinExistence type="predicted"/>
<dbReference type="AlphaFoldDB" id="A0AAW2Q2J4"/>
<dbReference type="InterPro" id="IPR043128">
    <property type="entry name" value="Rev_trsase/Diguanyl_cyclase"/>
</dbReference>
<dbReference type="Gene3D" id="3.10.10.10">
    <property type="entry name" value="HIV Type 1 Reverse Transcriptase, subunit A, domain 1"/>
    <property type="match status" value="1"/>
</dbReference>
<name>A0AAW2Q2J4_9LAMI</name>
<reference evidence="1" key="1">
    <citation type="submission" date="2020-06" db="EMBL/GenBank/DDBJ databases">
        <authorList>
            <person name="Li T."/>
            <person name="Hu X."/>
            <person name="Zhang T."/>
            <person name="Song X."/>
            <person name="Zhang H."/>
            <person name="Dai N."/>
            <person name="Sheng W."/>
            <person name="Hou X."/>
            <person name="Wei L."/>
        </authorList>
    </citation>
    <scope>NUCLEOTIDE SEQUENCE</scope>
    <source>
        <strain evidence="1">KEN8</strain>
        <tissue evidence="1">Leaf</tissue>
    </source>
</reference>
<evidence type="ECO:0000313" key="1">
    <source>
        <dbReference type="EMBL" id="KAL0362021.1"/>
    </source>
</evidence>
<reference evidence="1" key="2">
    <citation type="journal article" date="2024" name="Plant">
        <title>Genomic evolution and insights into agronomic trait innovations of Sesamum species.</title>
        <authorList>
            <person name="Miao H."/>
            <person name="Wang L."/>
            <person name="Qu L."/>
            <person name="Liu H."/>
            <person name="Sun Y."/>
            <person name="Le M."/>
            <person name="Wang Q."/>
            <person name="Wei S."/>
            <person name="Zheng Y."/>
            <person name="Lin W."/>
            <person name="Duan Y."/>
            <person name="Cao H."/>
            <person name="Xiong S."/>
            <person name="Wang X."/>
            <person name="Wei L."/>
            <person name="Li C."/>
            <person name="Ma Q."/>
            <person name="Ju M."/>
            <person name="Zhao R."/>
            <person name="Li G."/>
            <person name="Mu C."/>
            <person name="Tian Q."/>
            <person name="Mei H."/>
            <person name="Zhang T."/>
            <person name="Gao T."/>
            <person name="Zhang H."/>
        </authorList>
    </citation>
    <scope>NUCLEOTIDE SEQUENCE</scope>
    <source>
        <strain evidence="1">KEN8</strain>
    </source>
</reference>
<protein>
    <submittedName>
        <fullName evidence="1">Uncharacterized protein</fullName>
    </submittedName>
</protein>
<dbReference type="SUPFAM" id="SSF56672">
    <property type="entry name" value="DNA/RNA polymerases"/>
    <property type="match status" value="1"/>
</dbReference>
<dbReference type="Gene3D" id="3.30.70.270">
    <property type="match status" value="2"/>
</dbReference>
<dbReference type="EMBL" id="JACGWM010000007">
    <property type="protein sequence ID" value="KAL0362021.1"/>
    <property type="molecule type" value="Genomic_DNA"/>
</dbReference>
<sequence length="183" mass="20345">MIARGLNGGDSHYARKPQVREAHDIMMKEVLDVQAMCELLSMIDGSQGYHQIMLAPEDRKRVSFITSIGTFCYVAMSFGLKMQVPPTNVGKCAFGVQGGRFLRFMVTQRGNNAKPLKIKAILDMKAPTDLNEVQRLTGRIVALSRFISKVAKKSLPFFNVLRKAKTSSGIPPNDKLSKNSRNI</sequence>
<organism evidence="1">
    <name type="scientific">Sesamum calycinum</name>
    <dbReference type="NCBI Taxonomy" id="2727403"/>
    <lineage>
        <taxon>Eukaryota</taxon>
        <taxon>Viridiplantae</taxon>
        <taxon>Streptophyta</taxon>
        <taxon>Embryophyta</taxon>
        <taxon>Tracheophyta</taxon>
        <taxon>Spermatophyta</taxon>
        <taxon>Magnoliopsida</taxon>
        <taxon>eudicotyledons</taxon>
        <taxon>Gunneridae</taxon>
        <taxon>Pentapetalae</taxon>
        <taxon>asterids</taxon>
        <taxon>lamiids</taxon>
        <taxon>Lamiales</taxon>
        <taxon>Pedaliaceae</taxon>
        <taxon>Sesamum</taxon>
    </lineage>
</organism>
<comment type="caution">
    <text evidence="1">The sequence shown here is derived from an EMBL/GenBank/DDBJ whole genome shotgun (WGS) entry which is preliminary data.</text>
</comment>